<dbReference type="OrthoDB" id="9842441at2"/>
<comment type="caution">
    <text evidence="1">The sequence shown here is derived from an EMBL/GenBank/DDBJ whole genome shotgun (WGS) entry which is preliminary data.</text>
</comment>
<gene>
    <name evidence="1" type="ORF">T472_0201820</name>
</gene>
<dbReference type="eggNOG" id="ENOG5033N64">
    <property type="taxonomic scope" value="Bacteria"/>
</dbReference>
<dbReference type="Proteomes" id="UP000017747">
    <property type="component" value="Unassembled WGS sequence"/>
</dbReference>
<proteinExistence type="predicted"/>
<name>V7I7X6_9CLOT</name>
<evidence type="ECO:0000313" key="2">
    <source>
        <dbReference type="Proteomes" id="UP000017747"/>
    </source>
</evidence>
<evidence type="ECO:0000313" key="1">
    <source>
        <dbReference type="EMBL" id="ETA82290.1"/>
    </source>
</evidence>
<keyword evidence="2" id="KW-1185">Reference proteome</keyword>
<dbReference type="STRING" id="994573.T472_0201820"/>
<organism evidence="1 2">
    <name type="scientific">Youngiibacter fragilis 232.1</name>
    <dbReference type="NCBI Taxonomy" id="994573"/>
    <lineage>
        <taxon>Bacteria</taxon>
        <taxon>Bacillati</taxon>
        <taxon>Bacillota</taxon>
        <taxon>Clostridia</taxon>
        <taxon>Eubacteriales</taxon>
        <taxon>Clostridiaceae</taxon>
        <taxon>Youngiibacter</taxon>
    </lineage>
</organism>
<reference evidence="1 2" key="1">
    <citation type="journal article" date="2014" name="Genome Announc.">
        <title>Genome Sequence of Youngiibacter fragilis, the Type Strain of the Genus Youngiibacter.</title>
        <authorList>
            <person name="Wawrik C.B."/>
            <person name="Callaghan A.V."/>
            <person name="Stamps B.W."/>
            <person name="Wawrik B."/>
        </authorList>
    </citation>
    <scope>NUCLEOTIDE SEQUENCE [LARGE SCALE GENOMIC DNA]</scope>
    <source>
        <strain evidence="1 2">232.1</strain>
    </source>
</reference>
<sequence length="96" mass="11221">MNIEDRKDRIELKFIKVVDGVKLMQELYDAIPELEPVVEEGELKVNLRLFTSGHEITLWVPKEADEHLIRNIVMEHKYQDEFESEVNKNALPGTES</sequence>
<protein>
    <submittedName>
        <fullName evidence="1">Uncharacterized protein</fullName>
    </submittedName>
</protein>
<accession>V7I7X6</accession>
<dbReference type="EMBL" id="AXUN02000029">
    <property type="protein sequence ID" value="ETA82290.1"/>
    <property type="molecule type" value="Genomic_DNA"/>
</dbReference>
<dbReference type="RefSeq" id="WP_023386473.1">
    <property type="nucleotide sequence ID" value="NZ_AXUN02000029.1"/>
</dbReference>
<dbReference type="AlphaFoldDB" id="V7I7X6"/>